<keyword evidence="4" id="KW-0560">Oxidoreductase</keyword>
<organism evidence="7 8">
    <name type="scientific">Acidovorax delafieldii 2AN</name>
    <dbReference type="NCBI Taxonomy" id="573060"/>
    <lineage>
        <taxon>Bacteria</taxon>
        <taxon>Pseudomonadati</taxon>
        <taxon>Pseudomonadota</taxon>
        <taxon>Betaproteobacteria</taxon>
        <taxon>Burkholderiales</taxon>
        <taxon>Comamonadaceae</taxon>
        <taxon>Acidovorax</taxon>
    </lineage>
</organism>
<comment type="caution">
    <text evidence="7">The sequence shown here is derived from an EMBL/GenBank/DDBJ whole genome shotgun (WGS) entry which is preliminary data.</text>
</comment>
<dbReference type="InterPro" id="IPR036188">
    <property type="entry name" value="FAD/NAD-bd_sf"/>
</dbReference>
<comment type="cofactor">
    <cofactor evidence="1">
        <name>FAD</name>
        <dbReference type="ChEBI" id="CHEBI:57692"/>
    </cofactor>
</comment>
<name>C5T9S6_ACIDE</name>
<dbReference type="InterPro" id="IPR050493">
    <property type="entry name" value="FAD-dep_Monooxygenase_BioMet"/>
</dbReference>
<dbReference type="Gene3D" id="3.50.50.60">
    <property type="entry name" value="FAD/NAD(P)-binding domain"/>
    <property type="match status" value="1"/>
</dbReference>
<dbReference type="SUPFAM" id="SSF54373">
    <property type="entry name" value="FAD-linked reductases, C-terminal domain"/>
    <property type="match status" value="1"/>
</dbReference>
<dbReference type="AlphaFoldDB" id="C5T9S6"/>
<dbReference type="Pfam" id="PF01494">
    <property type="entry name" value="FAD_binding_3"/>
    <property type="match status" value="1"/>
</dbReference>
<sequence length="157" mass="16970">MPWVPQDALPQALRTTEVTAWLGPRLHVVQYPVRRGELQNLVVIVQGPAPQDLENWDHAANGADLEAALAGTCTALQQAVRGVVDAGSGWRLWPLCDRPPVRGPAEMAQGVVALLGDAAHPMRPYLAQGAGMAIEDAAELQRALAMHDLDVPLRLRR</sequence>
<feature type="non-terminal residue" evidence="7">
    <location>
        <position position="157"/>
    </location>
</feature>
<dbReference type="GO" id="GO:0004497">
    <property type="term" value="F:monooxygenase activity"/>
    <property type="evidence" value="ECO:0007669"/>
    <property type="project" value="UniProtKB-KW"/>
</dbReference>
<protein>
    <submittedName>
        <fullName evidence="7">Monooxygenase, FAD-binding</fullName>
    </submittedName>
</protein>
<feature type="domain" description="FAD-binding" evidence="6">
    <location>
        <begin position="106"/>
        <end position="147"/>
    </location>
</feature>
<keyword evidence="2" id="KW-0285">Flavoprotein</keyword>
<evidence type="ECO:0000256" key="5">
    <source>
        <dbReference type="ARBA" id="ARBA00023033"/>
    </source>
</evidence>
<dbReference type="EMBL" id="ACQT01000207">
    <property type="protein sequence ID" value="EER58774.1"/>
    <property type="molecule type" value="Genomic_DNA"/>
</dbReference>
<keyword evidence="3" id="KW-0274">FAD</keyword>
<dbReference type="GO" id="GO:0071949">
    <property type="term" value="F:FAD binding"/>
    <property type="evidence" value="ECO:0007669"/>
    <property type="project" value="InterPro"/>
</dbReference>
<accession>C5T9S6</accession>
<gene>
    <name evidence="7" type="ORF">AcdelDRAFT_3656</name>
</gene>
<dbReference type="PANTHER" id="PTHR13789">
    <property type="entry name" value="MONOOXYGENASE"/>
    <property type="match status" value="1"/>
</dbReference>
<evidence type="ECO:0000259" key="6">
    <source>
        <dbReference type="Pfam" id="PF01494"/>
    </source>
</evidence>
<dbReference type="SUPFAM" id="SSF51905">
    <property type="entry name" value="FAD/NAD(P)-binding domain"/>
    <property type="match status" value="1"/>
</dbReference>
<evidence type="ECO:0000256" key="4">
    <source>
        <dbReference type="ARBA" id="ARBA00023002"/>
    </source>
</evidence>
<evidence type="ECO:0000256" key="1">
    <source>
        <dbReference type="ARBA" id="ARBA00001974"/>
    </source>
</evidence>
<evidence type="ECO:0000313" key="7">
    <source>
        <dbReference type="EMBL" id="EER58774.1"/>
    </source>
</evidence>
<dbReference type="PANTHER" id="PTHR13789:SF318">
    <property type="entry name" value="GERANYLGERANYL DIPHOSPHATE REDUCTASE"/>
    <property type="match status" value="1"/>
</dbReference>
<evidence type="ECO:0000256" key="2">
    <source>
        <dbReference type="ARBA" id="ARBA00022630"/>
    </source>
</evidence>
<proteinExistence type="predicted"/>
<evidence type="ECO:0000256" key="3">
    <source>
        <dbReference type="ARBA" id="ARBA00022827"/>
    </source>
</evidence>
<dbReference type="Proteomes" id="UP000003856">
    <property type="component" value="Unassembled WGS sequence"/>
</dbReference>
<dbReference type="InterPro" id="IPR002938">
    <property type="entry name" value="FAD-bd"/>
</dbReference>
<keyword evidence="5 7" id="KW-0503">Monooxygenase</keyword>
<dbReference type="Gene3D" id="3.30.9.30">
    <property type="match status" value="1"/>
</dbReference>
<reference evidence="7 8" key="1">
    <citation type="submission" date="2009-05" db="EMBL/GenBank/DDBJ databases">
        <title>The draft genome of Acidovorax delafieldii 2AN.</title>
        <authorList>
            <consortium name="US DOE Joint Genome Institute (JGI-PGF)"/>
            <person name="Lucas S."/>
            <person name="Copeland A."/>
            <person name="Lapidus A."/>
            <person name="Glavina del Rio T."/>
            <person name="Tice H."/>
            <person name="Bruce D."/>
            <person name="Goodwin L."/>
            <person name="Pitluck S."/>
            <person name="Larimer F."/>
            <person name="Land M.L."/>
            <person name="Hauser L."/>
            <person name="Shelobolina E.S."/>
            <person name="Picardal F."/>
            <person name="Roden E."/>
            <person name="Emerson D."/>
        </authorList>
    </citation>
    <scope>NUCLEOTIDE SEQUENCE [LARGE SCALE GENOMIC DNA]</scope>
    <source>
        <strain evidence="7 8">2AN</strain>
    </source>
</reference>
<keyword evidence="8" id="KW-1185">Reference proteome</keyword>
<evidence type="ECO:0000313" key="8">
    <source>
        <dbReference type="Proteomes" id="UP000003856"/>
    </source>
</evidence>